<dbReference type="AlphaFoldDB" id="A0AAW1S5L4"/>
<protein>
    <recommendedName>
        <fullName evidence="3">Mediator of RNA polymerase II transcription subunit 21</fullName>
    </recommendedName>
</protein>
<proteinExistence type="predicted"/>
<name>A0AAW1S5L4_9CHLO</name>
<evidence type="ECO:0008006" key="3">
    <source>
        <dbReference type="Google" id="ProtNLM"/>
    </source>
</evidence>
<organism evidence="1 2">
    <name type="scientific">Elliptochloris bilobata</name>
    <dbReference type="NCBI Taxonomy" id="381761"/>
    <lineage>
        <taxon>Eukaryota</taxon>
        <taxon>Viridiplantae</taxon>
        <taxon>Chlorophyta</taxon>
        <taxon>core chlorophytes</taxon>
        <taxon>Trebouxiophyceae</taxon>
        <taxon>Trebouxiophyceae incertae sedis</taxon>
        <taxon>Elliptochloris clade</taxon>
        <taxon>Elliptochloris</taxon>
    </lineage>
</organism>
<evidence type="ECO:0000313" key="1">
    <source>
        <dbReference type="EMBL" id="KAK9841044.1"/>
    </source>
</evidence>
<comment type="caution">
    <text evidence="1">The sequence shown here is derived from an EMBL/GenBank/DDBJ whole genome shotgun (WGS) entry which is preliminary data.</text>
</comment>
<keyword evidence="2" id="KW-1185">Reference proteome</keyword>
<gene>
    <name evidence="1" type="ORF">WJX81_007380</name>
</gene>
<evidence type="ECO:0000313" key="2">
    <source>
        <dbReference type="Proteomes" id="UP001445335"/>
    </source>
</evidence>
<sequence>MHGQELQPEVEKIAYILQDPRPLDAKQSELVEAAEAVAARAVEAGAASLAALLPAELAAQLPAELRRGAGSDPNAAAGSAGYAETLAPYPDAAAPAMLATNQAAAEVDSVRGAMAALRTALEALACNADASQDAVLRLNARDARTGLARRLDQLSSATVASTDPQVAAALDDSVLLMEELESLSI</sequence>
<reference evidence="1 2" key="1">
    <citation type="journal article" date="2024" name="Nat. Commun.">
        <title>Phylogenomics reveals the evolutionary origins of lichenization in chlorophyte algae.</title>
        <authorList>
            <person name="Puginier C."/>
            <person name="Libourel C."/>
            <person name="Otte J."/>
            <person name="Skaloud P."/>
            <person name="Haon M."/>
            <person name="Grisel S."/>
            <person name="Petersen M."/>
            <person name="Berrin J.G."/>
            <person name="Delaux P.M."/>
            <person name="Dal Grande F."/>
            <person name="Keller J."/>
        </authorList>
    </citation>
    <scope>NUCLEOTIDE SEQUENCE [LARGE SCALE GENOMIC DNA]</scope>
    <source>
        <strain evidence="1 2">SAG 245.80</strain>
    </source>
</reference>
<dbReference type="EMBL" id="JALJOU010000011">
    <property type="protein sequence ID" value="KAK9841044.1"/>
    <property type="molecule type" value="Genomic_DNA"/>
</dbReference>
<dbReference type="Proteomes" id="UP001445335">
    <property type="component" value="Unassembled WGS sequence"/>
</dbReference>
<accession>A0AAW1S5L4</accession>